<dbReference type="SUPFAM" id="SSF54637">
    <property type="entry name" value="Thioesterase/thiol ester dehydrase-isomerase"/>
    <property type="match status" value="1"/>
</dbReference>
<evidence type="ECO:0000313" key="2">
    <source>
        <dbReference type="EMBL" id="MEK8045548.1"/>
    </source>
</evidence>
<dbReference type="PANTHER" id="PTHR43437:SF3">
    <property type="entry name" value="HYDROXYACYL-THIOESTER DEHYDRATASE TYPE 2, MITOCHONDRIAL"/>
    <property type="match status" value="1"/>
</dbReference>
<organism evidence="2 3">
    <name type="scientific">Ideonella margarita</name>
    <dbReference type="NCBI Taxonomy" id="2984191"/>
    <lineage>
        <taxon>Bacteria</taxon>
        <taxon>Pseudomonadati</taxon>
        <taxon>Pseudomonadota</taxon>
        <taxon>Betaproteobacteria</taxon>
        <taxon>Burkholderiales</taxon>
        <taxon>Sphaerotilaceae</taxon>
        <taxon>Ideonella</taxon>
    </lineage>
</organism>
<dbReference type="RefSeq" id="WP_341397760.1">
    <property type="nucleotide sequence ID" value="NZ_JBBUTI010000002.1"/>
</dbReference>
<dbReference type="InterPro" id="IPR050965">
    <property type="entry name" value="UPF0336/Enoyl-CoA_hydratase"/>
</dbReference>
<dbReference type="InterPro" id="IPR029069">
    <property type="entry name" value="HotDog_dom_sf"/>
</dbReference>
<accession>A0ABU9C147</accession>
<protein>
    <submittedName>
        <fullName evidence="2">MaoC family dehydratase</fullName>
    </submittedName>
</protein>
<dbReference type="EMBL" id="JBBUTI010000002">
    <property type="protein sequence ID" value="MEK8045548.1"/>
    <property type="molecule type" value="Genomic_DNA"/>
</dbReference>
<dbReference type="InterPro" id="IPR002539">
    <property type="entry name" value="MaoC-like_dom"/>
</dbReference>
<sequence length="167" mass="18042">MSDITYSNAAKAPVEATLISVGEQFDLTVRYSRDDIASFARATHDHNPLHHDRQAAQRARHGEIIASGQQTAAHMMGMVATHFSRDDDGLAREMLCLNFNFAFKAPVFADQDLQLVWRVDSVSFNSKLGGLVGELTGQASVVRGTPCVVARGTVLVKAMGPDPSGDD</sequence>
<feature type="domain" description="MaoC-like" evidence="1">
    <location>
        <begin position="27"/>
        <end position="117"/>
    </location>
</feature>
<dbReference type="Gene3D" id="3.10.129.10">
    <property type="entry name" value="Hotdog Thioesterase"/>
    <property type="match status" value="1"/>
</dbReference>
<dbReference type="Proteomes" id="UP001379945">
    <property type="component" value="Unassembled WGS sequence"/>
</dbReference>
<proteinExistence type="predicted"/>
<evidence type="ECO:0000259" key="1">
    <source>
        <dbReference type="Pfam" id="PF01575"/>
    </source>
</evidence>
<reference evidence="2 3" key="1">
    <citation type="submission" date="2024-04" db="EMBL/GenBank/DDBJ databases">
        <title>Novel species of the genus Ideonella isolated from streams.</title>
        <authorList>
            <person name="Lu H."/>
        </authorList>
    </citation>
    <scope>NUCLEOTIDE SEQUENCE [LARGE SCALE GENOMIC DNA]</scope>
    <source>
        <strain evidence="2 3">LYT19W</strain>
    </source>
</reference>
<name>A0ABU9C147_9BURK</name>
<comment type="caution">
    <text evidence="2">The sequence shown here is derived from an EMBL/GenBank/DDBJ whole genome shotgun (WGS) entry which is preliminary data.</text>
</comment>
<gene>
    <name evidence="2" type="ORF">AACH00_04200</name>
</gene>
<keyword evidence="3" id="KW-1185">Reference proteome</keyword>
<dbReference type="CDD" id="cd03441">
    <property type="entry name" value="R_hydratase_like"/>
    <property type="match status" value="1"/>
</dbReference>
<dbReference type="Pfam" id="PF01575">
    <property type="entry name" value="MaoC_dehydratas"/>
    <property type="match status" value="1"/>
</dbReference>
<evidence type="ECO:0000313" key="3">
    <source>
        <dbReference type="Proteomes" id="UP001379945"/>
    </source>
</evidence>
<dbReference type="PANTHER" id="PTHR43437">
    <property type="entry name" value="HYDROXYACYL-THIOESTER DEHYDRATASE TYPE 2, MITOCHONDRIAL-RELATED"/>
    <property type="match status" value="1"/>
</dbReference>